<evidence type="ECO:0000256" key="4">
    <source>
        <dbReference type="ARBA" id="ARBA00022777"/>
    </source>
</evidence>
<dbReference type="GO" id="GO:0000155">
    <property type="term" value="F:phosphorelay sensor kinase activity"/>
    <property type="evidence" value="ECO:0007669"/>
    <property type="project" value="TreeGrafter"/>
</dbReference>
<evidence type="ECO:0000313" key="6">
    <source>
        <dbReference type="EMBL" id="MBM3095776.1"/>
    </source>
</evidence>
<dbReference type="RefSeq" id="WP_082571845.1">
    <property type="nucleotide sequence ID" value="NZ_CP083373.1"/>
</dbReference>
<dbReference type="Pfam" id="PF02518">
    <property type="entry name" value="HATPase_c"/>
    <property type="match status" value="1"/>
</dbReference>
<accession>A0AAW4FWR9</accession>
<proteinExistence type="predicted"/>
<evidence type="ECO:0000256" key="3">
    <source>
        <dbReference type="ARBA" id="ARBA00022679"/>
    </source>
</evidence>
<dbReference type="InterPro" id="IPR004358">
    <property type="entry name" value="Sig_transdc_His_kin-like_C"/>
</dbReference>
<sequence length="64" mass="6806">MFQPFFHGEDPGGRHEQGLGLGLHIASEIAKAHGGTVTVSSLNEKTTFEVRMPVSSQAEEPGAE</sequence>
<dbReference type="PANTHER" id="PTHR43047">
    <property type="entry name" value="TWO-COMPONENT HISTIDINE PROTEIN KINASE"/>
    <property type="match status" value="1"/>
</dbReference>
<dbReference type="GO" id="GO:0009927">
    <property type="term" value="F:histidine phosphotransfer kinase activity"/>
    <property type="evidence" value="ECO:0007669"/>
    <property type="project" value="TreeGrafter"/>
</dbReference>
<dbReference type="AlphaFoldDB" id="A0AAW4FWR9"/>
<evidence type="ECO:0000259" key="5">
    <source>
        <dbReference type="PROSITE" id="PS50109"/>
    </source>
</evidence>
<keyword evidence="4 6" id="KW-0418">Kinase</keyword>
<dbReference type="EMBL" id="WXFA01000055">
    <property type="protein sequence ID" value="MBM3095776.1"/>
    <property type="molecule type" value="Genomic_DNA"/>
</dbReference>
<dbReference type="SUPFAM" id="SSF55874">
    <property type="entry name" value="ATPase domain of HSP90 chaperone/DNA topoisomerase II/histidine kinase"/>
    <property type="match status" value="1"/>
</dbReference>
<protein>
    <recommendedName>
        <fullName evidence="2">histidine kinase</fullName>
        <ecNumber evidence="2">2.7.13.3</ecNumber>
    </recommendedName>
</protein>
<gene>
    <name evidence="6" type="ORF">GFB56_34290</name>
</gene>
<evidence type="ECO:0000256" key="1">
    <source>
        <dbReference type="ARBA" id="ARBA00000085"/>
    </source>
</evidence>
<keyword evidence="7" id="KW-1185">Reference proteome</keyword>
<evidence type="ECO:0000313" key="7">
    <source>
        <dbReference type="Proteomes" id="UP000744980"/>
    </source>
</evidence>
<evidence type="ECO:0000256" key="2">
    <source>
        <dbReference type="ARBA" id="ARBA00012438"/>
    </source>
</evidence>
<keyword evidence="3" id="KW-0808">Transferase</keyword>
<dbReference type="Gene3D" id="3.30.565.10">
    <property type="entry name" value="Histidine kinase-like ATPase, C-terminal domain"/>
    <property type="match status" value="1"/>
</dbReference>
<dbReference type="InterPro" id="IPR003594">
    <property type="entry name" value="HATPase_dom"/>
</dbReference>
<dbReference type="Proteomes" id="UP000744980">
    <property type="component" value="Unassembled WGS sequence"/>
</dbReference>
<reference evidence="6 7" key="1">
    <citation type="submission" date="2020-01" db="EMBL/GenBank/DDBJ databases">
        <title>Draft genome assembly of Ensifer adhaerens T173.</title>
        <authorList>
            <person name="Craig J.E."/>
            <person name="Stinchcombe J.R."/>
        </authorList>
    </citation>
    <scope>NUCLEOTIDE SEQUENCE [LARGE SCALE GENOMIC DNA]</scope>
    <source>
        <strain evidence="6 7">T173</strain>
    </source>
</reference>
<dbReference type="GO" id="GO:0005886">
    <property type="term" value="C:plasma membrane"/>
    <property type="evidence" value="ECO:0007669"/>
    <property type="project" value="TreeGrafter"/>
</dbReference>
<feature type="domain" description="Histidine kinase" evidence="5">
    <location>
        <begin position="1"/>
        <end position="56"/>
    </location>
</feature>
<comment type="caution">
    <text evidence="6">The sequence shown here is derived from an EMBL/GenBank/DDBJ whole genome shotgun (WGS) entry which is preliminary data.</text>
</comment>
<dbReference type="EC" id="2.7.13.3" evidence="2"/>
<dbReference type="PANTHER" id="PTHR43047:SF72">
    <property type="entry name" value="OSMOSENSING HISTIDINE PROTEIN KINASE SLN1"/>
    <property type="match status" value="1"/>
</dbReference>
<dbReference type="InterPro" id="IPR036890">
    <property type="entry name" value="HATPase_C_sf"/>
</dbReference>
<dbReference type="PRINTS" id="PR00344">
    <property type="entry name" value="BCTRLSENSOR"/>
</dbReference>
<dbReference type="InterPro" id="IPR005467">
    <property type="entry name" value="His_kinase_dom"/>
</dbReference>
<comment type="catalytic activity">
    <reaction evidence="1">
        <text>ATP + protein L-histidine = ADP + protein N-phospho-L-histidine.</text>
        <dbReference type="EC" id="2.7.13.3"/>
    </reaction>
</comment>
<name>A0AAW4FWR9_9HYPH</name>
<organism evidence="6 7">
    <name type="scientific">Ensifer canadensis</name>
    <dbReference type="NCBI Taxonomy" id="555315"/>
    <lineage>
        <taxon>Bacteria</taxon>
        <taxon>Pseudomonadati</taxon>
        <taxon>Pseudomonadota</taxon>
        <taxon>Alphaproteobacteria</taxon>
        <taxon>Hyphomicrobiales</taxon>
        <taxon>Rhizobiaceae</taxon>
        <taxon>Sinorhizobium/Ensifer group</taxon>
        <taxon>Ensifer</taxon>
    </lineage>
</organism>
<dbReference type="PROSITE" id="PS50109">
    <property type="entry name" value="HIS_KIN"/>
    <property type="match status" value="1"/>
</dbReference>